<dbReference type="EMBL" id="VUAA01000007">
    <property type="protein sequence ID" value="KAA1255284.1"/>
    <property type="molecule type" value="Genomic_DNA"/>
</dbReference>
<evidence type="ECO:0008006" key="4">
    <source>
        <dbReference type="Google" id="ProtNLM"/>
    </source>
</evidence>
<evidence type="ECO:0000313" key="2">
    <source>
        <dbReference type="EMBL" id="KAA1255284.1"/>
    </source>
</evidence>
<evidence type="ECO:0000256" key="1">
    <source>
        <dbReference type="SAM" id="SignalP"/>
    </source>
</evidence>
<reference evidence="2 3" key="1">
    <citation type="submission" date="2019-09" db="EMBL/GenBank/DDBJ databases">
        <authorList>
            <person name="Kritzky A."/>
            <person name="Schelkanova E.Y."/>
            <person name="Alkhova Z.V."/>
            <person name="Smirnova N.I."/>
        </authorList>
    </citation>
    <scope>NUCLEOTIDE SEQUENCE [LARGE SCALE GENOMIC DNA]</scope>
    <source>
        <strain evidence="2 3">M1526</strain>
    </source>
</reference>
<evidence type="ECO:0000313" key="3">
    <source>
        <dbReference type="Proteomes" id="UP000323225"/>
    </source>
</evidence>
<feature type="chain" id="PRO_5030604784" description="Outer membrane protein beta-barrel domain-containing protein" evidence="1">
    <location>
        <begin position="22"/>
        <end position="237"/>
    </location>
</feature>
<name>A0A5B1C7F1_VIBCL</name>
<sequence>MKKTIICMALATAAMSGSALANQDKSSNPFIDLNTDIVDIYHDYIQASYNVSESQNGFSLKASKSLNRFMFVDLGLNYIDPKEEVIANSYGKSIEIGFGLNYPLPIPVDVMVADIYVRGFGHYLDSGNYSYKNVNIDVIDRTLISSNSFGAVAGLKSNFGSDSLYLNLYGGFEVSSFTDKVDFKDKDNKVINDIEDETLPIYGAELEFLIGKKTSLIFGGEHRLDENSLKTSLRYSF</sequence>
<protein>
    <recommendedName>
        <fullName evidence="4">Outer membrane protein beta-barrel domain-containing protein</fullName>
    </recommendedName>
</protein>
<comment type="caution">
    <text evidence="2">The sequence shown here is derived from an EMBL/GenBank/DDBJ whole genome shotgun (WGS) entry which is preliminary data.</text>
</comment>
<dbReference type="AlphaFoldDB" id="A0A5B1C7F1"/>
<gene>
    <name evidence="2" type="ORF">F0M16_08690</name>
</gene>
<keyword evidence="1" id="KW-0732">Signal</keyword>
<dbReference type="Proteomes" id="UP000323225">
    <property type="component" value="Unassembled WGS sequence"/>
</dbReference>
<organism evidence="2 3">
    <name type="scientific">Vibrio cholerae</name>
    <dbReference type="NCBI Taxonomy" id="666"/>
    <lineage>
        <taxon>Bacteria</taxon>
        <taxon>Pseudomonadati</taxon>
        <taxon>Pseudomonadota</taxon>
        <taxon>Gammaproteobacteria</taxon>
        <taxon>Vibrionales</taxon>
        <taxon>Vibrionaceae</taxon>
        <taxon>Vibrio</taxon>
    </lineage>
</organism>
<accession>A0A5B1C7F1</accession>
<feature type="signal peptide" evidence="1">
    <location>
        <begin position="1"/>
        <end position="21"/>
    </location>
</feature>
<proteinExistence type="predicted"/>